<accession>A0ABR4CF84</accession>
<sequence>MFSSILITIIMAAGLVSSATIPKRTLTADEIIVYGRDRIEIMNKTTYAALKYDTFIGRPAPIHPSLLDSSDSLTTAPNPSNSALHKRCDEITVFHPNPVQTFLDWDVLMSSIIHATGSSATVSVTEGYSISNTVTATAGLSAAIPQTFLTASLGISYSETWTSTYSASYTFGVPDGKYGAIVSNPLTTRHSGMVDTGCVGEATRAYYQGDSYTSKASGGLSWVDGTISLCLGDEFPLKRCLGEGTL</sequence>
<protein>
    <recommendedName>
        <fullName evidence="4">Celp0028 effector like protein</fullName>
    </recommendedName>
</protein>
<dbReference type="Proteomes" id="UP001595075">
    <property type="component" value="Unassembled WGS sequence"/>
</dbReference>
<evidence type="ECO:0000313" key="2">
    <source>
        <dbReference type="EMBL" id="KAL2068619.1"/>
    </source>
</evidence>
<keyword evidence="1" id="KW-0732">Signal</keyword>
<evidence type="ECO:0000313" key="3">
    <source>
        <dbReference type="Proteomes" id="UP001595075"/>
    </source>
</evidence>
<organism evidence="2 3">
    <name type="scientific">Oculimacula yallundae</name>
    <dbReference type="NCBI Taxonomy" id="86028"/>
    <lineage>
        <taxon>Eukaryota</taxon>
        <taxon>Fungi</taxon>
        <taxon>Dikarya</taxon>
        <taxon>Ascomycota</taxon>
        <taxon>Pezizomycotina</taxon>
        <taxon>Leotiomycetes</taxon>
        <taxon>Helotiales</taxon>
        <taxon>Ploettnerulaceae</taxon>
        <taxon>Oculimacula</taxon>
    </lineage>
</organism>
<proteinExistence type="predicted"/>
<evidence type="ECO:0000256" key="1">
    <source>
        <dbReference type="SAM" id="SignalP"/>
    </source>
</evidence>
<evidence type="ECO:0008006" key="4">
    <source>
        <dbReference type="Google" id="ProtNLM"/>
    </source>
</evidence>
<feature type="chain" id="PRO_5045831553" description="Celp0028 effector like protein" evidence="1">
    <location>
        <begin position="19"/>
        <end position="246"/>
    </location>
</feature>
<keyword evidence="3" id="KW-1185">Reference proteome</keyword>
<name>A0ABR4CF84_9HELO</name>
<comment type="caution">
    <text evidence="2">The sequence shown here is derived from an EMBL/GenBank/DDBJ whole genome shotgun (WGS) entry which is preliminary data.</text>
</comment>
<dbReference type="EMBL" id="JAZHXI010000008">
    <property type="protein sequence ID" value="KAL2068619.1"/>
    <property type="molecule type" value="Genomic_DNA"/>
</dbReference>
<gene>
    <name evidence="2" type="ORF">VTL71DRAFT_14956</name>
</gene>
<feature type="signal peptide" evidence="1">
    <location>
        <begin position="1"/>
        <end position="18"/>
    </location>
</feature>
<dbReference type="SUPFAM" id="SSF56973">
    <property type="entry name" value="Aerolisin/ETX pore-forming domain"/>
    <property type="match status" value="1"/>
</dbReference>
<reference evidence="2 3" key="1">
    <citation type="journal article" date="2024" name="Commun. Biol.">
        <title>Comparative genomic analysis of thermophilic fungi reveals convergent evolutionary adaptations and gene losses.</title>
        <authorList>
            <person name="Steindorff A.S."/>
            <person name="Aguilar-Pontes M.V."/>
            <person name="Robinson A.J."/>
            <person name="Andreopoulos B."/>
            <person name="LaButti K."/>
            <person name="Kuo A."/>
            <person name="Mondo S."/>
            <person name="Riley R."/>
            <person name="Otillar R."/>
            <person name="Haridas S."/>
            <person name="Lipzen A."/>
            <person name="Grimwood J."/>
            <person name="Schmutz J."/>
            <person name="Clum A."/>
            <person name="Reid I.D."/>
            <person name="Moisan M.C."/>
            <person name="Butler G."/>
            <person name="Nguyen T.T.M."/>
            <person name="Dewar K."/>
            <person name="Conant G."/>
            <person name="Drula E."/>
            <person name="Henrissat B."/>
            <person name="Hansel C."/>
            <person name="Singer S."/>
            <person name="Hutchinson M.I."/>
            <person name="de Vries R.P."/>
            <person name="Natvig D.O."/>
            <person name="Powell A.J."/>
            <person name="Tsang A."/>
            <person name="Grigoriev I.V."/>
        </authorList>
    </citation>
    <scope>NUCLEOTIDE SEQUENCE [LARGE SCALE GENOMIC DNA]</scope>
    <source>
        <strain evidence="2 3">CBS 494.80</strain>
    </source>
</reference>